<evidence type="ECO:0000313" key="1">
    <source>
        <dbReference type="EMBL" id="KAJ8049802.1"/>
    </source>
</evidence>
<proteinExistence type="predicted"/>
<keyword evidence="2" id="KW-1185">Reference proteome</keyword>
<dbReference type="EMBL" id="JAIZAY010000001">
    <property type="protein sequence ID" value="KAJ8049802.1"/>
    <property type="molecule type" value="Genomic_DNA"/>
</dbReference>
<name>A0A9Q1CPZ8_HOLLE</name>
<gene>
    <name evidence="1" type="ORF">HOLleu_02708</name>
</gene>
<sequence length="245" mass="27578">MLHHSTPFLVIRVFPISLPFLPYAVHPSVSFPVLDVCDNTTRKCFSEVGNRSIQCSVRKARPEVSLYLSSRTVAGDINVSSDKIITPEGEGYTSRVTTNDVFHYSSLLQLLVCKASYPQGILENNESMVLAQKVDVDLSRWKAIPKYIERNTLMELSCTENRTGFLLWKKILSANEHHPLVYATFLGKLFTELFVNDFTLRFDGSLTTSLAEVRHEGKYLCIYGDGLSDNVTLYDVSIIGKCILL</sequence>
<organism evidence="1 2">
    <name type="scientific">Holothuria leucospilota</name>
    <name type="common">Black long sea cucumber</name>
    <name type="synonym">Mertensiothuria leucospilota</name>
    <dbReference type="NCBI Taxonomy" id="206669"/>
    <lineage>
        <taxon>Eukaryota</taxon>
        <taxon>Metazoa</taxon>
        <taxon>Echinodermata</taxon>
        <taxon>Eleutherozoa</taxon>
        <taxon>Echinozoa</taxon>
        <taxon>Holothuroidea</taxon>
        <taxon>Aspidochirotacea</taxon>
        <taxon>Aspidochirotida</taxon>
        <taxon>Holothuriidae</taxon>
        <taxon>Holothuria</taxon>
    </lineage>
</organism>
<evidence type="ECO:0000313" key="2">
    <source>
        <dbReference type="Proteomes" id="UP001152320"/>
    </source>
</evidence>
<comment type="caution">
    <text evidence="1">The sequence shown here is derived from an EMBL/GenBank/DDBJ whole genome shotgun (WGS) entry which is preliminary data.</text>
</comment>
<dbReference type="AlphaFoldDB" id="A0A9Q1CPZ8"/>
<accession>A0A9Q1CPZ8</accession>
<dbReference type="Proteomes" id="UP001152320">
    <property type="component" value="Chromosome 1"/>
</dbReference>
<reference evidence="1" key="1">
    <citation type="submission" date="2021-10" db="EMBL/GenBank/DDBJ databases">
        <title>Tropical sea cucumber genome reveals ecological adaptation and Cuvierian tubules defense mechanism.</title>
        <authorList>
            <person name="Chen T."/>
        </authorList>
    </citation>
    <scope>NUCLEOTIDE SEQUENCE</scope>
    <source>
        <strain evidence="1">Nanhai2018</strain>
        <tissue evidence="1">Muscle</tissue>
    </source>
</reference>
<protein>
    <submittedName>
        <fullName evidence="1">Uncharacterized protein</fullName>
    </submittedName>
</protein>
<dbReference type="OrthoDB" id="8718740at2759"/>